<feature type="transmembrane region" description="Helical" evidence="11">
    <location>
        <begin position="780"/>
        <end position="799"/>
    </location>
</feature>
<name>A0A061J830_TRYRA</name>
<dbReference type="EMBL" id="AUPL01001220">
    <property type="protein sequence ID" value="ESL11039.1"/>
    <property type="molecule type" value="Genomic_DNA"/>
</dbReference>
<evidence type="ECO:0000256" key="8">
    <source>
        <dbReference type="ARBA" id="ARBA00022989"/>
    </source>
</evidence>
<dbReference type="PANTHER" id="PTHR21573:SF0">
    <property type="entry name" value="ER MEMBRANE PROTEIN COMPLEX SUBUNIT 1"/>
    <property type="match status" value="1"/>
</dbReference>
<dbReference type="Pfam" id="PF07774">
    <property type="entry name" value="EMC1_C"/>
    <property type="match status" value="1"/>
</dbReference>
<accession>A0A061J830</accession>
<dbReference type="GO" id="GO:0034975">
    <property type="term" value="P:protein folding in endoplasmic reticulum"/>
    <property type="evidence" value="ECO:0007669"/>
    <property type="project" value="TreeGrafter"/>
</dbReference>
<feature type="chain" id="PRO_5001605941" description="ER membrane protein complex subunit 1" evidence="12">
    <location>
        <begin position="24"/>
        <end position="809"/>
    </location>
</feature>
<sequence>MRTLTPLFLLIAFLCVVVQTSKAIHEDEQGLRDWILRFVGHVDHASYQPGLEPDHMYVTSNLGAVAALSFSDGSLQWRRLFSEPQVCVTAGRHGVLVSSRTGTIYLLNAVTGDIETTFKLSLPADATVESCAIVEGRVRVAAMDKASAYLFQFWPATEDELLMPSGSFSIGADVHGLRISGNHVWALGPAGANRYSLTGDVEVADVEGDVYGGAVAVSGDAAVLSATKMTLVRNSGETEVVACGGCEAGLLLGATGIFEGTVKTTTDKLGFTVTFPGSSVRIAYNFTSSRPPTVLLAVRDEVHGAQAILRTSNGHLLAVSEKLGKLLWERPEGLAYLAATIIVDNPVHEDHFSFNKVALAVSTYGVIYVIPVGEMGHNIRVLADVSGVLVANTAARSMKSVRIERLILSGENVLSVVAASPVRRVGLALDVITGAVKELKVYENSLVVSPAFAITRSLELHDSAPSNNVYLFISNVTSGLIEGYMVSTTSKVLPLWTVRMPYPLVAHATGEDVLRTTTVNQLRVFPNKTSKTDEVRRKYPTRNVIAVAHYEPSEEELTTLVLTAIDSVTGSVLATVRHRNVEGPVHMVVVENAVLYYYMDMVKLRHCLGVWEMFEEEFGQVLRKDTGATIPQVIASFFRFKRTFSSRATRPPTVTVAVLGVYGGNLATMGVTTSFNGIACKSIVLAFESGRIATVELSKLLAGGQVPLDDNGKQLTHVFIPSTALASHKYRVAKPRLITTTPTNLESSCHVLVSGLDIFYVRASSGKAFDLLNSDFNKNLLITLTCGFGVLTCVARYLVRQRALKLLWK</sequence>
<evidence type="ECO:0000256" key="1">
    <source>
        <dbReference type="ARBA" id="ARBA00004115"/>
    </source>
</evidence>
<proteinExistence type="inferred from homology"/>
<feature type="domain" description="EMC1 first beta-propeller" evidence="14">
    <location>
        <begin position="23"/>
        <end position="83"/>
    </location>
</feature>
<keyword evidence="16" id="KW-1185">Reference proteome</keyword>
<gene>
    <name evidence="15" type="ORF">TRSC58_01220</name>
</gene>
<keyword evidence="7" id="KW-0256">Endoplasmic reticulum</keyword>
<dbReference type="InterPro" id="IPR011047">
    <property type="entry name" value="Quinoprotein_ADH-like_sf"/>
</dbReference>
<evidence type="ECO:0000259" key="14">
    <source>
        <dbReference type="Pfam" id="PF25293"/>
    </source>
</evidence>
<evidence type="ECO:0000256" key="7">
    <source>
        <dbReference type="ARBA" id="ARBA00022824"/>
    </source>
</evidence>
<evidence type="ECO:0000256" key="5">
    <source>
        <dbReference type="ARBA" id="ARBA00022692"/>
    </source>
</evidence>
<comment type="subunit">
    <text evidence="3">Component of the ER membrane protein complex (EMC).</text>
</comment>
<evidence type="ECO:0000256" key="10">
    <source>
        <dbReference type="ARBA" id="ARBA00023180"/>
    </source>
</evidence>
<keyword evidence="6 12" id="KW-0732">Signal</keyword>
<keyword evidence="8 11" id="KW-1133">Transmembrane helix</keyword>
<evidence type="ECO:0000256" key="4">
    <source>
        <dbReference type="ARBA" id="ARBA00020824"/>
    </source>
</evidence>
<keyword evidence="5 11" id="KW-0812">Transmembrane</keyword>
<feature type="signal peptide" evidence="12">
    <location>
        <begin position="1"/>
        <end position="23"/>
    </location>
</feature>
<dbReference type="GO" id="GO:0072546">
    <property type="term" value="C:EMC complex"/>
    <property type="evidence" value="ECO:0007669"/>
    <property type="project" value="InterPro"/>
</dbReference>
<evidence type="ECO:0000259" key="13">
    <source>
        <dbReference type="Pfam" id="PF07774"/>
    </source>
</evidence>
<dbReference type="OrthoDB" id="28092at2759"/>
<keyword evidence="10" id="KW-0325">Glycoprotein</keyword>
<protein>
    <recommendedName>
        <fullName evidence="4">ER membrane protein complex subunit 1</fullName>
    </recommendedName>
</protein>
<dbReference type="InterPro" id="IPR058545">
    <property type="entry name" value="Beta-prop_EMC1_1st"/>
</dbReference>
<comment type="subcellular location">
    <subcellularLocation>
        <location evidence="1">Endoplasmic reticulum membrane</location>
        <topology evidence="1">Single-pass type I membrane protein</topology>
    </subcellularLocation>
</comment>
<dbReference type="Gene3D" id="2.130.10.10">
    <property type="entry name" value="YVTN repeat-like/Quinoprotein amine dehydrogenase"/>
    <property type="match status" value="1"/>
</dbReference>
<evidence type="ECO:0000256" key="9">
    <source>
        <dbReference type="ARBA" id="ARBA00023136"/>
    </source>
</evidence>
<dbReference type="InterPro" id="IPR015943">
    <property type="entry name" value="WD40/YVTN_repeat-like_dom_sf"/>
</dbReference>
<evidence type="ECO:0000256" key="3">
    <source>
        <dbReference type="ARBA" id="ARBA00011276"/>
    </source>
</evidence>
<dbReference type="SUPFAM" id="SSF50998">
    <property type="entry name" value="Quinoprotein alcohol dehydrogenase-like"/>
    <property type="match status" value="1"/>
</dbReference>
<dbReference type="Pfam" id="PF25293">
    <property type="entry name" value="Beta-prop_EMC1_N"/>
    <property type="match status" value="1"/>
</dbReference>
<evidence type="ECO:0000256" key="2">
    <source>
        <dbReference type="ARBA" id="ARBA00007904"/>
    </source>
</evidence>
<evidence type="ECO:0000256" key="6">
    <source>
        <dbReference type="ARBA" id="ARBA00022729"/>
    </source>
</evidence>
<organism evidence="15 16">
    <name type="scientific">Trypanosoma rangeli SC58</name>
    <dbReference type="NCBI Taxonomy" id="429131"/>
    <lineage>
        <taxon>Eukaryota</taxon>
        <taxon>Discoba</taxon>
        <taxon>Euglenozoa</taxon>
        <taxon>Kinetoplastea</taxon>
        <taxon>Metakinetoplastina</taxon>
        <taxon>Trypanosomatida</taxon>
        <taxon>Trypanosomatidae</taxon>
        <taxon>Trypanosoma</taxon>
        <taxon>Herpetosoma</taxon>
    </lineage>
</organism>
<dbReference type="Proteomes" id="UP000031737">
    <property type="component" value="Unassembled WGS sequence"/>
</dbReference>
<dbReference type="VEuPathDB" id="TriTrypDB:TRSC58_01220"/>
<keyword evidence="9 11" id="KW-0472">Membrane</keyword>
<dbReference type="InterPro" id="IPR026895">
    <property type="entry name" value="EMC1"/>
</dbReference>
<evidence type="ECO:0000256" key="11">
    <source>
        <dbReference type="SAM" id="Phobius"/>
    </source>
</evidence>
<reference evidence="15 16" key="1">
    <citation type="submission" date="2013-07" db="EMBL/GenBank/DDBJ databases">
        <authorList>
            <person name="Stoco P.H."/>
            <person name="Wagner G."/>
            <person name="Gerber A."/>
            <person name="Zaha A."/>
            <person name="Thompson C."/>
            <person name="Bartholomeu D.C."/>
            <person name="Luckemeyer D.D."/>
            <person name="Bahia D."/>
            <person name="Loreto E."/>
            <person name="Prestes E.B."/>
            <person name="Lima F.M."/>
            <person name="Rodrigues-Luiz G."/>
            <person name="Vallejo G.A."/>
            <person name="Filho J.F."/>
            <person name="Monteiro K.M."/>
            <person name="Tyler K.M."/>
            <person name="de Almeida L.G."/>
            <person name="Ortiz M.F."/>
            <person name="Siervo M.A."/>
            <person name="de Moraes M.H."/>
            <person name="Cunha O.L."/>
            <person name="Mendonca-Neto R."/>
            <person name="Silva R."/>
            <person name="Teixeira S.M."/>
            <person name="Murta S.M."/>
            <person name="Sincero T.C."/>
            <person name="Mendes T.A."/>
            <person name="Urmenyi T.P."/>
            <person name="Silva V.G."/>
            <person name="da Rocha W.D."/>
            <person name="Andersson B."/>
            <person name="Romanha A.J."/>
            <person name="Steindel M."/>
            <person name="de Vasconcelos A.T."/>
            <person name="Grisard E.C."/>
        </authorList>
    </citation>
    <scope>NUCLEOTIDE SEQUENCE [LARGE SCALE GENOMIC DNA]</scope>
    <source>
        <strain evidence="15 16">SC58</strain>
    </source>
</reference>
<dbReference type="PANTHER" id="PTHR21573">
    <property type="entry name" value="ER MEMBRANE PROTEIN COMPLEX SUBUNIT 1"/>
    <property type="match status" value="1"/>
</dbReference>
<evidence type="ECO:0000313" key="16">
    <source>
        <dbReference type="Proteomes" id="UP000031737"/>
    </source>
</evidence>
<dbReference type="AlphaFoldDB" id="A0A061J830"/>
<dbReference type="InterPro" id="IPR011678">
    <property type="entry name" value="EMC1_C"/>
</dbReference>
<evidence type="ECO:0000313" key="15">
    <source>
        <dbReference type="EMBL" id="ESL11039.1"/>
    </source>
</evidence>
<comment type="similarity">
    <text evidence="2">Belongs to the EMC1 family.</text>
</comment>
<evidence type="ECO:0000256" key="12">
    <source>
        <dbReference type="SAM" id="SignalP"/>
    </source>
</evidence>
<feature type="domain" description="ER membrane protein complex subunit 1 C-terminal" evidence="13">
    <location>
        <begin position="591"/>
        <end position="808"/>
    </location>
</feature>
<comment type="caution">
    <text evidence="15">The sequence shown here is derived from an EMBL/GenBank/DDBJ whole genome shotgun (WGS) entry which is preliminary data.</text>
</comment>